<organism evidence="1">
    <name type="scientific">Octopus bimaculoides</name>
    <name type="common">California two-spotted octopus</name>
    <dbReference type="NCBI Taxonomy" id="37653"/>
    <lineage>
        <taxon>Eukaryota</taxon>
        <taxon>Metazoa</taxon>
        <taxon>Spiralia</taxon>
        <taxon>Lophotrochozoa</taxon>
        <taxon>Mollusca</taxon>
        <taxon>Cephalopoda</taxon>
        <taxon>Coleoidea</taxon>
        <taxon>Octopodiformes</taxon>
        <taxon>Octopoda</taxon>
        <taxon>Incirrata</taxon>
        <taxon>Octopodidae</taxon>
        <taxon>Octopus</taxon>
    </lineage>
</organism>
<accession>A0A0L8I000</accession>
<name>A0A0L8I000_OCTBM</name>
<reference evidence="1" key="1">
    <citation type="submission" date="2015-07" db="EMBL/GenBank/DDBJ databases">
        <title>MeaNS - Measles Nucleotide Surveillance Program.</title>
        <authorList>
            <person name="Tran T."/>
            <person name="Druce J."/>
        </authorList>
    </citation>
    <scope>NUCLEOTIDE SEQUENCE</scope>
    <source>
        <strain evidence="1">UCB-OBI-ISO-001</strain>
        <tissue evidence="1">Gonad</tissue>
    </source>
</reference>
<sequence>MVKNNTVSVIRTRFNCTSCIEELKPLIIPQMTTQTTIIIDTKVLILYRDFPQNFDTMVRELLLLL</sequence>
<gene>
    <name evidence="1" type="ORF">OCBIM_22000706mg</name>
</gene>
<dbReference type="AlphaFoldDB" id="A0A0L8I000"/>
<dbReference type="EMBL" id="KQ416877">
    <property type="protein sequence ID" value="KOF94749.1"/>
    <property type="molecule type" value="Genomic_DNA"/>
</dbReference>
<proteinExistence type="predicted"/>
<protein>
    <submittedName>
        <fullName evidence="1">Uncharacterized protein</fullName>
    </submittedName>
</protein>
<evidence type="ECO:0000313" key="1">
    <source>
        <dbReference type="EMBL" id="KOF94749.1"/>
    </source>
</evidence>